<dbReference type="Proteomes" id="UP000594800">
    <property type="component" value="Chromosome"/>
</dbReference>
<dbReference type="EMBL" id="CP064942">
    <property type="protein sequence ID" value="QPH56245.1"/>
    <property type="molecule type" value="Genomic_DNA"/>
</dbReference>
<evidence type="ECO:0000313" key="2">
    <source>
        <dbReference type="Proteomes" id="UP000594800"/>
    </source>
</evidence>
<organism evidence="1 2">
    <name type="scientific">Pontivivens ytuae</name>
    <dbReference type="NCBI Taxonomy" id="2789856"/>
    <lineage>
        <taxon>Bacteria</taxon>
        <taxon>Pseudomonadati</taxon>
        <taxon>Pseudomonadota</taxon>
        <taxon>Alphaproteobacteria</taxon>
        <taxon>Rhodobacterales</taxon>
        <taxon>Paracoccaceae</taxon>
        <taxon>Pontivivens</taxon>
    </lineage>
</organism>
<proteinExistence type="predicted"/>
<name>A0A7S9LWG7_9RHOB</name>
<keyword evidence="2" id="KW-1185">Reference proteome</keyword>
<reference evidence="1 2" key="1">
    <citation type="submission" date="2020-11" db="EMBL/GenBank/DDBJ databases">
        <title>Description of Pontivivens ytuae sp. nov. isolated from deep sea sediment of Mariana Trench.</title>
        <authorList>
            <person name="Wang Z."/>
            <person name="Sun Q.-L."/>
            <person name="Xu X.-D."/>
            <person name="Tang Y.-Z."/>
            <person name="Zhang J."/>
        </authorList>
    </citation>
    <scope>NUCLEOTIDE SEQUENCE [LARGE SCALE GENOMIC DNA]</scope>
    <source>
        <strain evidence="1 2">MT2928</strain>
    </source>
</reference>
<sequence length="273" mass="30114">MNPRLLHAPGAQPLDPADWLVRDAVFAGQMAYRDRLIAERPGTVLALDPAGRAAAQELLEVVLAALDAGYGVGDLVLRPDGVALPVDRADPFATIGRLVQEDMLILDRDLGETEHRLMGGVLCFPSRWNLAQKMGRGLLGIHAPVSFYPESLARRVQRFFDAIRPGRPLWRANWLFYTDPELHVPTREHEKFDKGWDGPRLWLRSERQTLSRLPETGAVVFTIKTDISPADTLSREEVAGALAAVDALPPAEFDYKGGAPMRARLAALLEEAA</sequence>
<gene>
    <name evidence="1" type="ORF">I0K15_15835</name>
</gene>
<dbReference type="KEGG" id="poz:I0K15_15835"/>
<dbReference type="AlphaFoldDB" id="A0A7S9LWG7"/>
<evidence type="ECO:0000313" key="1">
    <source>
        <dbReference type="EMBL" id="QPH56245.1"/>
    </source>
</evidence>
<protein>
    <submittedName>
        <fullName evidence="1">DUF3445 domain-containing protein</fullName>
    </submittedName>
</protein>
<accession>A0A7S9LWG7</accession>
<dbReference type="InterPro" id="IPR021848">
    <property type="entry name" value="HODM_asu-like"/>
</dbReference>
<dbReference type="Pfam" id="PF11927">
    <property type="entry name" value="HODM_asu-like"/>
    <property type="match status" value="1"/>
</dbReference>